<organism evidence="2 3">
    <name type="scientific">Vitrella brassicaformis (strain CCMP3155)</name>
    <dbReference type="NCBI Taxonomy" id="1169540"/>
    <lineage>
        <taxon>Eukaryota</taxon>
        <taxon>Sar</taxon>
        <taxon>Alveolata</taxon>
        <taxon>Colpodellida</taxon>
        <taxon>Vitrellaceae</taxon>
        <taxon>Vitrella</taxon>
    </lineage>
</organism>
<dbReference type="PANTHER" id="PTHR32440:SF11">
    <property type="entry name" value="METALLOPHOSPHOESTERASE DOMAIN-CONTAINING PROTEIN"/>
    <property type="match status" value="1"/>
</dbReference>
<gene>
    <name evidence="2" type="ORF">Vbra_8351</name>
</gene>
<dbReference type="Gene3D" id="3.60.21.10">
    <property type="match status" value="1"/>
</dbReference>
<evidence type="ECO:0000313" key="2">
    <source>
        <dbReference type="EMBL" id="CEM02392.1"/>
    </source>
</evidence>
<reference evidence="2 3" key="1">
    <citation type="submission" date="2014-11" db="EMBL/GenBank/DDBJ databases">
        <authorList>
            <person name="Zhu J."/>
            <person name="Qi W."/>
            <person name="Song R."/>
        </authorList>
    </citation>
    <scope>NUCLEOTIDE SEQUENCE [LARGE SCALE GENOMIC DNA]</scope>
</reference>
<dbReference type="VEuPathDB" id="CryptoDB:Vbra_8351"/>
<feature type="domain" description="Calcineurin-like phosphoesterase" evidence="1">
    <location>
        <begin position="64"/>
        <end position="308"/>
    </location>
</feature>
<dbReference type="OMA" id="HIVPMEY"/>
<keyword evidence="3" id="KW-1185">Reference proteome</keyword>
<dbReference type="SUPFAM" id="SSF56300">
    <property type="entry name" value="Metallo-dependent phosphatases"/>
    <property type="match status" value="1"/>
</dbReference>
<protein>
    <recommendedName>
        <fullName evidence="1">Calcineurin-like phosphoesterase domain-containing protein</fullName>
    </recommendedName>
</protein>
<sequence length="376" mass="42606">MMCLFCDTRRSQIPRRQWREMTHYAARALLTPFLGLAVFLTRAASIRLQATPGHSLVARNNTFTIMQITDLHYGESLDARGFAQDAKSTRAMQRLLSLERPDLVVFSGDILHVWRDNATQFWDQAMAPTLERRIRHAVVFGNHDDLHRDPPPQDDLSRRMALLHYDMSLPGSLTGSMFVSRMGGGVTNYMLEVYRSDEDAARGQPAALLWFLDSGGGSIREIIREDQVRWFSAKARQLKERYGVLPAFLYMHIPSHEYLQYNPAVPESRSRCVGWMNDTVHPTKEDTGVFDAAVAAHIQYIFVGHMHGSDFCCPAPTRSSSASDPVMLCFGRRSGYGGYGKVWARGARMQRIDLSADRPTMRTWIRMEDGSIEQAG</sequence>
<dbReference type="InParanoid" id="A0A0G4EW00"/>
<evidence type="ECO:0000313" key="3">
    <source>
        <dbReference type="Proteomes" id="UP000041254"/>
    </source>
</evidence>
<dbReference type="Proteomes" id="UP000041254">
    <property type="component" value="Unassembled WGS sequence"/>
</dbReference>
<dbReference type="OrthoDB" id="783096at2759"/>
<dbReference type="AlphaFoldDB" id="A0A0G4EW00"/>
<dbReference type="InterPro" id="IPR004843">
    <property type="entry name" value="Calcineurin-like_PHP"/>
</dbReference>
<dbReference type="CDD" id="cd07383">
    <property type="entry name" value="MPP_Dcr2"/>
    <property type="match status" value="1"/>
</dbReference>
<dbReference type="STRING" id="1169540.A0A0G4EW00"/>
<accession>A0A0G4EW00</accession>
<name>A0A0G4EW00_VITBC</name>
<dbReference type="PANTHER" id="PTHR32440">
    <property type="entry name" value="PHOSPHATASE DCR2-RELATED-RELATED"/>
    <property type="match status" value="1"/>
</dbReference>
<dbReference type="Pfam" id="PF00149">
    <property type="entry name" value="Metallophos"/>
    <property type="match status" value="1"/>
</dbReference>
<evidence type="ECO:0000259" key="1">
    <source>
        <dbReference type="Pfam" id="PF00149"/>
    </source>
</evidence>
<dbReference type="EMBL" id="CDMY01000325">
    <property type="protein sequence ID" value="CEM02392.1"/>
    <property type="molecule type" value="Genomic_DNA"/>
</dbReference>
<proteinExistence type="predicted"/>
<dbReference type="GO" id="GO:0016788">
    <property type="term" value="F:hydrolase activity, acting on ester bonds"/>
    <property type="evidence" value="ECO:0007669"/>
    <property type="project" value="TreeGrafter"/>
</dbReference>
<dbReference type="GO" id="GO:0005737">
    <property type="term" value="C:cytoplasm"/>
    <property type="evidence" value="ECO:0007669"/>
    <property type="project" value="TreeGrafter"/>
</dbReference>
<dbReference type="InterPro" id="IPR029052">
    <property type="entry name" value="Metallo-depent_PP-like"/>
</dbReference>
<dbReference type="PhylomeDB" id="A0A0G4EW00"/>